<dbReference type="GO" id="GO:0003677">
    <property type="term" value="F:DNA binding"/>
    <property type="evidence" value="ECO:0007669"/>
    <property type="project" value="UniProtKB-KW"/>
</dbReference>
<evidence type="ECO:0000256" key="1">
    <source>
        <dbReference type="ARBA" id="ARBA00023125"/>
    </source>
</evidence>
<dbReference type="PANTHER" id="PTHR19303">
    <property type="entry name" value="TRANSPOSON"/>
    <property type="match status" value="1"/>
</dbReference>
<keyword evidence="4" id="KW-1185">Reference proteome</keyword>
<gene>
    <name evidence="5" type="primary">LOC112683628</name>
</gene>
<evidence type="ECO:0000259" key="3">
    <source>
        <dbReference type="Pfam" id="PF03221"/>
    </source>
</evidence>
<accession>A0A8B8FIX2</accession>
<evidence type="ECO:0000313" key="4">
    <source>
        <dbReference type="Proteomes" id="UP000694846"/>
    </source>
</evidence>
<dbReference type="OrthoDB" id="125347at2759"/>
<dbReference type="GO" id="GO:0005634">
    <property type="term" value="C:nucleus"/>
    <property type="evidence" value="ECO:0007669"/>
    <property type="project" value="TreeGrafter"/>
</dbReference>
<dbReference type="Gene3D" id="3.30.420.10">
    <property type="entry name" value="Ribonuclease H-like superfamily/Ribonuclease H"/>
    <property type="match status" value="1"/>
</dbReference>
<dbReference type="Proteomes" id="UP000694846">
    <property type="component" value="Unplaced"/>
</dbReference>
<dbReference type="GeneID" id="112683628"/>
<dbReference type="InterPro" id="IPR036397">
    <property type="entry name" value="RNaseH_sf"/>
</dbReference>
<feature type="domain" description="DDE-1" evidence="2">
    <location>
        <begin position="109"/>
        <end position="228"/>
    </location>
</feature>
<dbReference type="Pfam" id="PF03221">
    <property type="entry name" value="HTH_Tnp_Tc5"/>
    <property type="match status" value="1"/>
</dbReference>
<dbReference type="PANTHER" id="PTHR19303:SF16">
    <property type="entry name" value="JERKY PROTEIN HOMOLOG-LIKE"/>
    <property type="match status" value="1"/>
</dbReference>
<dbReference type="InterPro" id="IPR050863">
    <property type="entry name" value="CenT-Element_Derived"/>
</dbReference>
<organism evidence="4 5">
    <name type="scientific">Sipha flava</name>
    <name type="common">yellow sugarcane aphid</name>
    <dbReference type="NCBI Taxonomy" id="143950"/>
    <lineage>
        <taxon>Eukaryota</taxon>
        <taxon>Metazoa</taxon>
        <taxon>Ecdysozoa</taxon>
        <taxon>Arthropoda</taxon>
        <taxon>Hexapoda</taxon>
        <taxon>Insecta</taxon>
        <taxon>Pterygota</taxon>
        <taxon>Neoptera</taxon>
        <taxon>Paraneoptera</taxon>
        <taxon>Hemiptera</taxon>
        <taxon>Sternorrhyncha</taxon>
        <taxon>Aphidomorpha</taxon>
        <taxon>Aphidoidea</taxon>
        <taxon>Aphididae</taxon>
        <taxon>Sipha</taxon>
    </lineage>
</organism>
<evidence type="ECO:0000259" key="2">
    <source>
        <dbReference type="Pfam" id="PF03184"/>
    </source>
</evidence>
<dbReference type="RefSeq" id="XP_025410522.1">
    <property type="nucleotide sequence ID" value="XM_025554737.1"/>
</dbReference>
<protein>
    <submittedName>
        <fullName evidence="5">Jerky protein homolog-like</fullName>
    </submittedName>
</protein>
<reference evidence="5" key="1">
    <citation type="submission" date="2025-08" db="UniProtKB">
        <authorList>
            <consortium name="RefSeq"/>
        </authorList>
    </citation>
    <scope>IDENTIFICATION</scope>
    <source>
        <tissue evidence="5">Whole body</tissue>
    </source>
</reference>
<dbReference type="InterPro" id="IPR004875">
    <property type="entry name" value="DDE_SF_endonuclease_dom"/>
</dbReference>
<keyword evidence="1" id="KW-0238">DNA-binding</keyword>
<dbReference type="InterPro" id="IPR006600">
    <property type="entry name" value="HTH_CenpB_DNA-bd_dom"/>
</dbReference>
<name>A0A8B8FIX2_9HEMI</name>
<dbReference type="AlphaFoldDB" id="A0A8B8FIX2"/>
<sequence length="228" mass="26306">MCKTLKTGEFPEVEDALYLWFLQKCNRHTPISGKILKEKIIEYDGIKLSCDVDNVEPYKEIFQKVIQKLSSTPDQVYNADESGLFWRLLSKKTFVHREELNAPGRKIAKDRITFMPCSNANGTHKLNLLVIGKAKNPRAFINVNHPVDYKNQSKAWMTNSVFSEWFHETFVPSVKTFNKKHNLSKNALLILDNSPGHSIENLNHSFIRVMFLPPYVIPILQSMDQNVI</sequence>
<feature type="domain" description="HTH CENPB-type" evidence="3">
    <location>
        <begin position="10"/>
        <end position="40"/>
    </location>
</feature>
<dbReference type="Gene3D" id="1.10.10.60">
    <property type="entry name" value="Homeodomain-like"/>
    <property type="match status" value="1"/>
</dbReference>
<dbReference type="Pfam" id="PF03184">
    <property type="entry name" value="DDE_1"/>
    <property type="match status" value="1"/>
</dbReference>
<proteinExistence type="predicted"/>
<evidence type="ECO:0000313" key="5">
    <source>
        <dbReference type="RefSeq" id="XP_025410522.1"/>
    </source>
</evidence>